<dbReference type="AlphaFoldDB" id="A0A383C4C0"/>
<accession>A0A383C4C0</accession>
<reference evidence="1" key="1">
    <citation type="submission" date="2018-05" db="EMBL/GenBank/DDBJ databases">
        <authorList>
            <person name="Lanie J.A."/>
            <person name="Ng W.-L."/>
            <person name="Kazmierczak K.M."/>
            <person name="Andrzejewski T.M."/>
            <person name="Davidsen T.M."/>
            <person name="Wayne K.J."/>
            <person name="Tettelin H."/>
            <person name="Glass J.I."/>
            <person name="Rusch D."/>
            <person name="Podicherti R."/>
            <person name="Tsui H.-C.T."/>
            <person name="Winkler M.E."/>
        </authorList>
    </citation>
    <scope>NUCLEOTIDE SEQUENCE</scope>
</reference>
<organism evidence="1">
    <name type="scientific">marine metagenome</name>
    <dbReference type="NCBI Taxonomy" id="408172"/>
    <lineage>
        <taxon>unclassified sequences</taxon>
        <taxon>metagenomes</taxon>
        <taxon>ecological metagenomes</taxon>
    </lineage>
</organism>
<protein>
    <submittedName>
        <fullName evidence="1">Uncharacterized protein</fullName>
    </submittedName>
</protein>
<evidence type="ECO:0000313" key="1">
    <source>
        <dbReference type="EMBL" id="SVE26448.1"/>
    </source>
</evidence>
<sequence>MNSYKLEIPRAQFDRIGDAFELEDHFVNGYDIDKDTVIFTVSEKQRKAFAKHAKKNVNHLYWITQIFLPREIEKYLVK</sequence>
<dbReference type="EMBL" id="UINC01205325">
    <property type="protein sequence ID" value="SVE26448.1"/>
    <property type="molecule type" value="Genomic_DNA"/>
</dbReference>
<gene>
    <name evidence="1" type="ORF">METZ01_LOCUS479302</name>
</gene>
<name>A0A383C4C0_9ZZZZ</name>
<proteinExistence type="predicted"/>